<name>A0A6J4Q1R3_9ACTN</name>
<feature type="region of interest" description="Disordered" evidence="1">
    <location>
        <begin position="1"/>
        <end position="44"/>
    </location>
</feature>
<sequence>MPLARRVGDVCPREGAARRGRLAASPRRPGPAAYTGRPAGAKVA</sequence>
<organism evidence="2">
    <name type="scientific">uncultured Rubrobacteraceae bacterium</name>
    <dbReference type="NCBI Taxonomy" id="349277"/>
    <lineage>
        <taxon>Bacteria</taxon>
        <taxon>Bacillati</taxon>
        <taxon>Actinomycetota</taxon>
        <taxon>Rubrobacteria</taxon>
        <taxon>Rubrobacterales</taxon>
        <taxon>Rubrobacteraceae</taxon>
        <taxon>environmental samples</taxon>
    </lineage>
</organism>
<feature type="compositionally biased region" description="Low complexity" evidence="1">
    <location>
        <begin position="22"/>
        <end position="33"/>
    </location>
</feature>
<accession>A0A6J4Q1R3</accession>
<proteinExistence type="predicted"/>
<feature type="compositionally biased region" description="Basic and acidic residues" evidence="1">
    <location>
        <begin position="1"/>
        <end position="17"/>
    </location>
</feature>
<gene>
    <name evidence="2" type="ORF">AVDCRST_MAG01-01-2714</name>
</gene>
<evidence type="ECO:0000313" key="2">
    <source>
        <dbReference type="EMBL" id="CAA9427858.1"/>
    </source>
</evidence>
<dbReference type="EMBL" id="CADCUW010000363">
    <property type="protein sequence ID" value="CAA9427858.1"/>
    <property type="molecule type" value="Genomic_DNA"/>
</dbReference>
<evidence type="ECO:0000256" key="1">
    <source>
        <dbReference type="SAM" id="MobiDB-lite"/>
    </source>
</evidence>
<protein>
    <submittedName>
        <fullName evidence="2">Uncharacterized protein</fullName>
    </submittedName>
</protein>
<dbReference type="AlphaFoldDB" id="A0A6J4Q1R3"/>
<reference evidence="2" key="1">
    <citation type="submission" date="2020-02" db="EMBL/GenBank/DDBJ databases">
        <authorList>
            <person name="Meier V. D."/>
        </authorList>
    </citation>
    <scope>NUCLEOTIDE SEQUENCE</scope>
    <source>
        <strain evidence="2">AVDCRST_MAG01</strain>
    </source>
</reference>